<evidence type="ECO:0000256" key="6">
    <source>
        <dbReference type="ARBA" id="ARBA00022723"/>
    </source>
</evidence>
<evidence type="ECO:0000256" key="4">
    <source>
        <dbReference type="ARBA" id="ARBA00022679"/>
    </source>
</evidence>
<evidence type="ECO:0000256" key="2">
    <source>
        <dbReference type="ARBA" id="ARBA00004922"/>
    </source>
</evidence>
<dbReference type="GO" id="GO:0000139">
    <property type="term" value="C:Golgi membrane"/>
    <property type="evidence" value="ECO:0007669"/>
    <property type="project" value="UniProtKB-SubCell"/>
</dbReference>
<keyword evidence="8" id="KW-1133">Transmembrane helix</keyword>
<evidence type="ECO:0000256" key="12">
    <source>
        <dbReference type="RuleBase" id="RU368119"/>
    </source>
</evidence>
<evidence type="ECO:0000256" key="8">
    <source>
        <dbReference type="ARBA" id="ARBA00022989"/>
    </source>
</evidence>
<organism evidence="13 14">
    <name type="scientific">Chionoecetes opilio</name>
    <name type="common">Atlantic snow crab</name>
    <name type="synonym">Cancer opilio</name>
    <dbReference type="NCBI Taxonomy" id="41210"/>
    <lineage>
        <taxon>Eukaryota</taxon>
        <taxon>Metazoa</taxon>
        <taxon>Ecdysozoa</taxon>
        <taxon>Arthropoda</taxon>
        <taxon>Crustacea</taxon>
        <taxon>Multicrustacea</taxon>
        <taxon>Malacostraca</taxon>
        <taxon>Eumalacostraca</taxon>
        <taxon>Eucarida</taxon>
        <taxon>Decapoda</taxon>
        <taxon>Pleocyemata</taxon>
        <taxon>Brachyura</taxon>
        <taxon>Eubrachyura</taxon>
        <taxon>Majoidea</taxon>
        <taxon>Majidae</taxon>
        <taxon>Chionoecetes</taxon>
    </lineage>
</organism>
<keyword evidence="14" id="KW-1185">Reference proteome</keyword>
<keyword evidence="4" id="KW-0808">Transferase</keyword>
<dbReference type="InterPro" id="IPR004139">
    <property type="entry name" value="Glyco_trans_13"/>
</dbReference>
<gene>
    <name evidence="13" type="primary">Mgat1_0</name>
    <name evidence="13" type="ORF">GWK47_007064</name>
</gene>
<protein>
    <recommendedName>
        <fullName evidence="12">Alpha-1,3-mannosyl-glycoprotein 2-beta-N-acetylglucosaminyltransferase</fullName>
        <shortName evidence="12">GNT-I</shortName>
        <shortName evidence="12">GlcNAc-T I</shortName>
        <ecNumber evidence="12">2.4.1.101</ecNumber>
    </recommendedName>
    <alternativeName>
        <fullName evidence="12">N-glycosyl-oligosaccharide-glycoprotein N-acetylglucosaminyltransferase I</fullName>
    </alternativeName>
</protein>
<keyword evidence="9 12" id="KW-0333">Golgi apparatus</keyword>
<evidence type="ECO:0000256" key="5">
    <source>
        <dbReference type="ARBA" id="ARBA00022692"/>
    </source>
</evidence>
<comment type="catalytic activity">
    <reaction evidence="12">
        <text>N(4)-(alpha-D-Man-(1-&gt;3)-[alpha-D-Man-(1-&gt;3)-[alpha-D-Man-(1-&gt;6)]-alpha-D-Man-(1-&gt;6)]-beta-D-Man-(1-&gt;4)-beta-D-GlcNAc-(1-&gt;4)-beta-D-GlcNAc)-L-asparaginyl-[protein] (N-glucan mannose isomer 5A1,2) + UDP-N-acetyl-alpha-D-glucosamine = N(4)-{beta-D-GlcNAc-(1-&gt;2)-alpha-D-Man-(1-&gt;3)-[alpha-D-Man-(1-&gt;3)-[alpha-D-Man-(1-&gt;6)]-alpha-D-Man-(1-&gt;6)]-beta-D-Man-(1-&gt;4)-beta-D-GlcNAc-(1-&gt;4)-beta-D-GlcNAc}-L-asparaginyl-[protein] + UDP + H(+)</text>
        <dbReference type="Rhea" id="RHEA:11456"/>
        <dbReference type="Rhea" id="RHEA-COMP:14367"/>
        <dbReference type="Rhea" id="RHEA-COMP:14368"/>
        <dbReference type="ChEBI" id="CHEBI:15378"/>
        <dbReference type="ChEBI" id="CHEBI:57705"/>
        <dbReference type="ChEBI" id="CHEBI:58223"/>
        <dbReference type="ChEBI" id="CHEBI:59087"/>
        <dbReference type="ChEBI" id="CHEBI:60625"/>
        <dbReference type="EC" id="2.4.1.101"/>
    </reaction>
</comment>
<comment type="function">
    <text evidence="12">Initiates complex N-linked carbohydrate formation. Essential for the conversion of high-mannose to hybrid and complex N-glycans.</text>
</comment>
<dbReference type="OrthoDB" id="440755at2759"/>
<keyword evidence="6 12" id="KW-0479">Metal-binding</keyword>
<dbReference type="AlphaFoldDB" id="A0A8J4Y3X6"/>
<dbReference type="GO" id="GO:0003827">
    <property type="term" value="F:alpha-1,3-mannosylglycoprotein 2-beta-N-acetylglucosaminyltransferase activity"/>
    <property type="evidence" value="ECO:0007669"/>
    <property type="project" value="UniProtKB-UniRule"/>
</dbReference>
<evidence type="ECO:0000256" key="11">
    <source>
        <dbReference type="ARBA" id="ARBA00023211"/>
    </source>
</evidence>
<evidence type="ECO:0000256" key="3">
    <source>
        <dbReference type="ARBA" id="ARBA00022676"/>
    </source>
</evidence>
<comment type="similarity">
    <text evidence="12">Belongs to the glycosyltransferase 13 family.</text>
</comment>
<keyword evidence="5" id="KW-0812">Transmembrane</keyword>
<comment type="subcellular location">
    <subcellularLocation>
        <location evidence="1 12">Golgi apparatus membrane</location>
        <topology evidence="1 12">Single-pass type II membrane protein</topology>
    </subcellularLocation>
</comment>
<evidence type="ECO:0000313" key="13">
    <source>
        <dbReference type="EMBL" id="KAG0719833.1"/>
    </source>
</evidence>
<evidence type="ECO:0000313" key="14">
    <source>
        <dbReference type="Proteomes" id="UP000770661"/>
    </source>
</evidence>
<comment type="cofactor">
    <cofactor evidence="12">
        <name>Mn(2+)</name>
        <dbReference type="ChEBI" id="CHEBI:29035"/>
    </cofactor>
    <text evidence="12">The cofactor is mostly bound to the substrate.</text>
</comment>
<comment type="caution">
    <text evidence="13">The sequence shown here is derived from an EMBL/GenBank/DDBJ whole genome shotgun (WGS) entry which is preliminary data.</text>
</comment>
<name>A0A8J4Y3X6_CHIOP</name>
<comment type="pathway">
    <text evidence="2 12">Protein modification; protein glycosylation.</text>
</comment>
<keyword evidence="3 12" id="KW-0328">Glycosyltransferase</keyword>
<sequence>MYTSQIILQDISARNPDTLQLVQDQYDPVFEKQVQASQVVTINDVKGDRLAKGGNYRLIYHTKDNFKKFAKSLGLMDDFKLPKNTYMLPINSTYDCEYIEGHKGGMNL</sequence>
<reference evidence="13" key="1">
    <citation type="submission" date="2020-07" db="EMBL/GenBank/DDBJ databases">
        <title>The High-quality genome of the commercially important snow crab, Chionoecetes opilio.</title>
        <authorList>
            <person name="Jeong J.-H."/>
            <person name="Ryu S."/>
        </authorList>
    </citation>
    <scope>NUCLEOTIDE SEQUENCE</scope>
    <source>
        <strain evidence="13">MADBK_172401_WGS</strain>
        <tissue evidence="13">Digestive gland</tissue>
    </source>
</reference>
<dbReference type="EC" id="2.4.1.101" evidence="12"/>
<evidence type="ECO:0000256" key="1">
    <source>
        <dbReference type="ARBA" id="ARBA00004323"/>
    </source>
</evidence>
<evidence type="ECO:0000256" key="9">
    <source>
        <dbReference type="ARBA" id="ARBA00023034"/>
    </source>
</evidence>
<keyword evidence="11 12" id="KW-0464">Manganese</keyword>
<evidence type="ECO:0000256" key="10">
    <source>
        <dbReference type="ARBA" id="ARBA00023136"/>
    </source>
</evidence>
<dbReference type="UniPathway" id="UPA00378"/>
<proteinExistence type="inferred from homology"/>
<dbReference type="EMBL" id="JACEEZ010013848">
    <property type="protein sequence ID" value="KAG0719833.1"/>
    <property type="molecule type" value="Genomic_DNA"/>
</dbReference>
<keyword evidence="7 12" id="KW-0735">Signal-anchor</keyword>
<dbReference type="Pfam" id="PF03071">
    <property type="entry name" value="GNT-I"/>
    <property type="match status" value="1"/>
</dbReference>
<evidence type="ECO:0000256" key="7">
    <source>
        <dbReference type="ARBA" id="ARBA00022968"/>
    </source>
</evidence>
<keyword evidence="10" id="KW-0472">Membrane</keyword>
<dbReference type="Proteomes" id="UP000770661">
    <property type="component" value="Unassembled WGS sequence"/>
</dbReference>
<accession>A0A8J4Y3X6</accession>
<dbReference type="Gene3D" id="3.10.180.20">
    <property type="entry name" value="N-Acetylglucosaminyltransferase I, Domain 2"/>
    <property type="match status" value="1"/>
</dbReference>
<dbReference type="GO" id="GO:0030145">
    <property type="term" value="F:manganese ion binding"/>
    <property type="evidence" value="ECO:0007669"/>
    <property type="project" value="UniProtKB-UniRule"/>
</dbReference>